<name>A0A1F7U0V3_9BACT</name>
<keyword evidence="1" id="KW-0808">Transferase</keyword>
<dbReference type="SUPFAM" id="SSF53613">
    <property type="entry name" value="Ribokinase-like"/>
    <property type="match status" value="1"/>
</dbReference>
<dbReference type="Gene3D" id="3.40.1190.20">
    <property type="match status" value="1"/>
</dbReference>
<dbReference type="EMBL" id="MGDX01000012">
    <property type="protein sequence ID" value="OGL71448.1"/>
    <property type="molecule type" value="Genomic_DNA"/>
</dbReference>
<dbReference type="Pfam" id="PF00294">
    <property type="entry name" value="PfkB"/>
    <property type="match status" value="1"/>
</dbReference>
<dbReference type="AlphaFoldDB" id="A0A1F7U0V3"/>
<dbReference type="Proteomes" id="UP000177097">
    <property type="component" value="Unassembled WGS sequence"/>
</dbReference>
<comment type="caution">
    <text evidence="4">The sequence shown here is derived from an EMBL/GenBank/DDBJ whole genome shotgun (WGS) entry which is preliminary data.</text>
</comment>
<dbReference type="STRING" id="1802389.A3C17_03600"/>
<sequence length="323" mass="34874">MYNLTTIGDIKLDVFIDLGDDAKVACDLNREDCLIQIKYGEKIPVDSAVTMMAGSAPNVAIGARLLGATTSILSVVGDDTTATLALDGLRRHGIPIDGITVAPNTQSSFSAVLNFEGESTILAVHRPHVFSLPHTLNTEWLFVSEMGPNYKDLFRDIVARVHNDGLRIGINPGVIQLEERDQTLLDLIRHAHLLIINKEEAQDLCACGLEEMDPLLRTMQELGPKTVMITNGREGAWGTQDGDIYHAPMFPGERVEATGAGDAFSSGVLAALIAEQPLRAALAWGSVNAASVVQYIGPQRGLLTRTQLSARLAEHPEYSVQAL</sequence>
<evidence type="ECO:0000313" key="4">
    <source>
        <dbReference type="EMBL" id="OGL71448.1"/>
    </source>
</evidence>
<protein>
    <recommendedName>
        <fullName evidence="3">Carbohydrate kinase PfkB domain-containing protein</fullName>
    </recommendedName>
</protein>
<evidence type="ECO:0000256" key="2">
    <source>
        <dbReference type="ARBA" id="ARBA00022777"/>
    </source>
</evidence>
<feature type="domain" description="Carbohydrate kinase PfkB" evidence="3">
    <location>
        <begin position="33"/>
        <end position="302"/>
    </location>
</feature>
<evidence type="ECO:0000259" key="3">
    <source>
        <dbReference type="Pfam" id="PF00294"/>
    </source>
</evidence>
<dbReference type="GO" id="GO:0016301">
    <property type="term" value="F:kinase activity"/>
    <property type="evidence" value="ECO:0007669"/>
    <property type="project" value="UniProtKB-KW"/>
</dbReference>
<gene>
    <name evidence="4" type="ORF">A3C17_03600</name>
</gene>
<dbReference type="PANTHER" id="PTHR10584">
    <property type="entry name" value="SUGAR KINASE"/>
    <property type="match status" value="1"/>
</dbReference>
<proteinExistence type="predicted"/>
<evidence type="ECO:0000256" key="1">
    <source>
        <dbReference type="ARBA" id="ARBA00022679"/>
    </source>
</evidence>
<dbReference type="InterPro" id="IPR011611">
    <property type="entry name" value="PfkB_dom"/>
</dbReference>
<keyword evidence="2" id="KW-0418">Kinase</keyword>
<dbReference type="GO" id="GO:0005829">
    <property type="term" value="C:cytosol"/>
    <property type="evidence" value="ECO:0007669"/>
    <property type="project" value="TreeGrafter"/>
</dbReference>
<evidence type="ECO:0000313" key="5">
    <source>
        <dbReference type="Proteomes" id="UP000177097"/>
    </source>
</evidence>
<dbReference type="InterPro" id="IPR029056">
    <property type="entry name" value="Ribokinase-like"/>
</dbReference>
<accession>A0A1F7U0V3</accession>
<dbReference type="PANTHER" id="PTHR10584:SF166">
    <property type="entry name" value="RIBOKINASE"/>
    <property type="match status" value="1"/>
</dbReference>
<reference evidence="4 5" key="1">
    <citation type="journal article" date="2016" name="Nat. Commun.">
        <title>Thousands of microbial genomes shed light on interconnected biogeochemical processes in an aquifer system.</title>
        <authorList>
            <person name="Anantharaman K."/>
            <person name="Brown C.T."/>
            <person name="Hug L.A."/>
            <person name="Sharon I."/>
            <person name="Castelle C.J."/>
            <person name="Probst A.J."/>
            <person name="Thomas B.C."/>
            <person name="Singh A."/>
            <person name="Wilkins M.J."/>
            <person name="Karaoz U."/>
            <person name="Brodie E.L."/>
            <person name="Williams K.H."/>
            <person name="Hubbard S.S."/>
            <person name="Banfield J.F."/>
        </authorList>
    </citation>
    <scope>NUCLEOTIDE SEQUENCE [LARGE SCALE GENOMIC DNA]</scope>
</reference>
<organism evidence="4 5">
    <name type="scientific">Candidatus Uhrbacteria bacterium RIFCSPHIGHO2_02_FULL_53_13</name>
    <dbReference type="NCBI Taxonomy" id="1802389"/>
    <lineage>
        <taxon>Bacteria</taxon>
        <taxon>Candidatus Uhriibacteriota</taxon>
    </lineage>
</organism>